<keyword evidence="11 15" id="KW-1278">Translocase</keyword>
<feature type="binding site" evidence="15">
    <location>
        <position position="493"/>
    </location>
    <ligand>
        <name>ATP</name>
        <dbReference type="ChEBI" id="CHEBI:30616"/>
    </ligand>
</feature>
<dbReference type="InterPro" id="IPR011130">
    <property type="entry name" value="SecA_preprotein_X-link_dom"/>
</dbReference>
<dbReference type="Pfam" id="PF21090">
    <property type="entry name" value="P-loop_SecA"/>
    <property type="match status" value="1"/>
</dbReference>
<feature type="binding site" evidence="15">
    <location>
        <position position="87"/>
    </location>
    <ligand>
        <name>ATP</name>
        <dbReference type="ChEBI" id="CHEBI:30616"/>
    </ligand>
</feature>
<dbReference type="Gene3D" id="3.40.50.300">
    <property type="entry name" value="P-loop containing nucleotide triphosphate hydrolases"/>
    <property type="match status" value="2"/>
</dbReference>
<dbReference type="EC" id="7.4.2.8" evidence="15"/>
<dbReference type="FunFam" id="3.40.50.300:FF:000113">
    <property type="entry name" value="Preprotein translocase subunit SecA"/>
    <property type="match status" value="1"/>
</dbReference>
<evidence type="ECO:0000256" key="12">
    <source>
        <dbReference type="ARBA" id="ARBA00023010"/>
    </source>
</evidence>
<keyword evidence="5 15" id="KW-0963">Cytoplasm</keyword>
<dbReference type="InterPro" id="IPR004027">
    <property type="entry name" value="SEC_C_motif"/>
</dbReference>
<dbReference type="AlphaFoldDB" id="A0AA35CM78"/>
<comment type="function">
    <text evidence="15">Part of the Sec protein translocase complex. Interacts with the SecYEG preprotein conducting channel. Has a central role in coupling the hydrolysis of ATP to the transfer of proteins into and across the cell membrane, serving as an ATP-driven molecular motor driving the stepwise translocation of polypeptide chains across the membrane.</text>
</comment>
<evidence type="ECO:0000259" key="18">
    <source>
        <dbReference type="PROSITE" id="PS51192"/>
    </source>
</evidence>
<dbReference type="PANTHER" id="PTHR30612:SF0">
    <property type="entry name" value="CHLOROPLAST PROTEIN-TRANSPORTING ATPASE"/>
    <property type="match status" value="1"/>
</dbReference>
<dbReference type="GO" id="GO:0008564">
    <property type="term" value="F:protein-exporting ATPase activity"/>
    <property type="evidence" value="ECO:0007669"/>
    <property type="project" value="UniProtKB-EC"/>
</dbReference>
<dbReference type="RefSeq" id="WP_319951765.1">
    <property type="nucleotide sequence ID" value="NZ_AP025628.1"/>
</dbReference>
<dbReference type="GO" id="GO:0006605">
    <property type="term" value="P:protein targeting"/>
    <property type="evidence" value="ECO:0007669"/>
    <property type="project" value="UniProtKB-UniRule"/>
</dbReference>
<feature type="domain" description="Helicase ATP-binding" evidence="18">
    <location>
        <begin position="89"/>
        <end position="247"/>
    </location>
</feature>
<dbReference type="PROSITE" id="PS51192">
    <property type="entry name" value="HELICASE_ATP_BIND_1"/>
    <property type="match status" value="1"/>
</dbReference>
<evidence type="ECO:0000256" key="15">
    <source>
        <dbReference type="HAMAP-Rule" id="MF_01382"/>
    </source>
</evidence>
<gene>
    <name evidence="15 20" type="primary">secA</name>
    <name evidence="20" type="ORF">caldi_28070</name>
</gene>
<accession>A0AA35CM78</accession>
<protein>
    <recommendedName>
        <fullName evidence="15 16">Protein translocase subunit SecA</fullName>
        <ecNumber evidence="15">7.4.2.8</ecNumber>
    </recommendedName>
</protein>
<dbReference type="FunFam" id="1.10.3060.10:FF:000002">
    <property type="entry name" value="Preprotein translocase subunit SecA"/>
    <property type="match status" value="1"/>
</dbReference>
<evidence type="ECO:0000256" key="1">
    <source>
        <dbReference type="ARBA" id="ARBA00001947"/>
    </source>
</evidence>
<dbReference type="CDD" id="cd17928">
    <property type="entry name" value="DEXDc_SecA"/>
    <property type="match status" value="1"/>
</dbReference>
<evidence type="ECO:0000256" key="2">
    <source>
        <dbReference type="ARBA" id="ARBA00007650"/>
    </source>
</evidence>
<feature type="binding site" evidence="15">
    <location>
        <begin position="105"/>
        <end position="109"/>
    </location>
    <ligand>
        <name>ATP</name>
        <dbReference type="ChEBI" id="CHEBI:30616"/>
    </ligand>
</feature>
<dbReference type="PANTHER" id="PTHR30612">
    <property type="entry name" value="SECA INNER MEMBRANE COMPONENT OF SEC PROTEIN SECRETION SYSTEM"/>
    <property type="match status" value="1"/>
</dbReference>
<feature type="compositionally biased region" description="Gly residues" evidence="17">
    <location>
        <begin position="852"/>
        <end position="864"/>
    </location>
</feature>
<feature type="compositionally biased region" description="Low complexity" evidence="17">
    <location>
        <begin position="903"/>
        <end position="931"/>
    </location>
</feature>
<dbReference type="PROSITE" id="PS01312">
    <property type="entry name" value="SECA"/>
    <property type="match status" value="1"/>
</dbReference>
<dbReference type="Pfam" id="PF07517">
    <property type="entry name" value="SecA_DEAD"/>
    <property type="match status" value="1"/>
</dbReference>
<feature type="domain" description="SecA family profile" evidence="19">
    <location>
        <begin position="3"/>
        <end position="628"/>
    </location>
</feature>
<dbReference type="CDD" id="cd18803">
    <property type="entry name" value="SF2_C_secA"/>
    <property type="match status" value="1"/>
</dbReference>
<evidence type="ECO:0000256" key="17">
    <source>
        <dbReference type="SAM" id="MobiDB-lite"/>
    </source>
</evidence>
<evidence type="ECO:0000256" key="8">
    <source>
        <dbReference type="ARBA" id="ARBA00022833"/>
    </source>
</evidence>
<dbReference type="InterPro" id="IPR036266">
    <property type="entry name" value="SecA_Wing/Scaffold_sf"/>
</dbReference>
<evidence type="ECO:0000256" key="5">
    <source>
        <dbReference type="ARBA" id="ARBA00022490"/>
    </source>
</evidence>
<comment type="subunit">
    <text evidence="15">Monomer and homodimer. Part of the essential Sec protein translocation apparatus which comprises SecA, SecYEG and auxiliary proteins SecDF. Other proteins may also be involved.</text>
</comment>
<dbReference type="GO" id="GO:0065002">
    <property type="term" value="P:intracellular protein transmembrane transport"/>
    <property type="evidence" value="ECO:0007669"/>
    <property type="project" value="UniProtKB-UniRule"/>
</dbReference>
<evidence type="ECO:0000256" key="3">
    <source>
        <dbReference type="ARBA" id="ARBA00022448"/>
    </source>
</evidence>
<comment type="catalytic activity">
    <reaction evidence="14 15">
        <text>ATP + H2O + cellular proteinSide 1 = ADP + phosphate + cellular proteinSide 2.</text>
        <dbReference type="EC" id="7.4.2.8"/>
    </reaction>
</comment>
<dbReference type="Proteomes" id="UP001163687">
    <property type="component" value="Chromosome"/>
</dbReference>
<evidence type="ECO:0000256" key="13">
    <source>
        <dbReference type="ARBA" id="ARBA00023136"/>
    </source>
</evidence>
<comment type="similarity">
    <text evidence="2 15 16">Belongs to the SecA family.</text>
</comment>
<feature type="region of interest" description="Disordered" evidence="17">
    <location>
        <begin position="901"/>
        <end position="946"/>
    </location>
</feature>
<dbReference type="Pfam" id="PF02810">
    <property type="entry name" value="SEC-C"/>
    <property type="match status" value="1"/>
</dbReference>
<keyword evidence="7 15" id="KW-0547">Nucleotide-binding</keyword>
<dbReference type="SUPFAM" id="SSF81886">
    <property type="entry name" value="Helical scaffold and wing domains of SecA"/>
    <property type="match status" value="1"/>
</dbReference>
<dbReference type="InterPro" id="IPR027417">
    <property type="entry name" value="P-loop_NTPase"/>
</dbReference>
<evidence type="ECO:0000256" key="9">
    <source>
        <dbReference type="ARBA" id="ARBA00022840"/>
    </source>
</evidence>
<keyword evidence="12 15" id="KW-0811">Translocation</keyword>
<feature type="region of interest" description="Disordered" evidence="17">
    <location>
        <begin position="846"/>
        <end position="888"/>
    </location>
</feature>
<reference evidence="20" key="1">
    <citation type="submission" date="2022-03" db="EMBL/GenBank/DDBJ databases">
        <title>Complete genome sequence of Caldinitratiruptor microaerophilus.</title>
        <authorList>
            <person name="Mukaiyama R."/>
            <person name="Nishiyama T."/>
            <person name="Ueda K."/>
        </authorList>
    </citation>
    <scope>NUCLEOTIDE SEQUENCE</scope>
    <source>
        <strain evidence="20">JCM 16183</strain>
    </source>
</reference>
<dbReference type="PROSITE" id="PS51196">
    <property type="entry name" value="SECA_MOTOR_DEAD"/>
    <property type="match status" value="1"/>
</dbReference>
<comment type="cofactor">
    <cofactor evidence="1">
        <name>Zn(2+)</name>
        <dbReference type="ChEBI" id="CHEBI:29105"/>
    </cofactor>
</comment>
<evidence type="ECO:0000256" key="14">
    <source>
        <dbReference type="ARBA" id="ARBA00034006"/>
    </source>
</evidence>
<evidence type="ECO:0000313" key="21">
    <source>
        <dbReference type="Proteomes" id="UP001163687"/>
    </source>
</evidence>
<dbReference type="Pfam" id="PF07516">
    <property type="entry name" value="SecA_SW"/>
    <property type="match status" value="1"/>
</dbReference>
<keyword evidence="3 15" id="KW-0813">Transport</keyword>
<dbReference type="GO" id="GO:0005886">
    <property type="term" value="C:plasma membrane"/>
    <property type="evidence" value="ECO:0007669"/>
    <property type="project" value="UniProtKB-SubCell"/>
</dbReference>
<evidence type="ECO:0000259" key="19">
    <source>
        <dbReference type="PROSITE" id="PS51196"/>
    </source>
</evidence>
<dbReference type="NCBIfam" id="TIGR00963">
    <property type="entry name" value="secA"/>
    <property type="match status" value="1"/>
</dbReference>
<evidence type="ECO:0000256" key="16">
    <source>
        <dbReference type="RuleBase" id="RU003874"/>
    </source>
</evidence>
<dbReference type="InterPro" id="IPR011116">
    <property type="entry name" value="SecA_Wing/Scaffold"/>
</dbReference>
<sequence>MFATLKKLIVGDVSEKTVRRHMQTVARINALEPEFERLTDAQLAHKTVEFRQRLESGESLDDLLPEAFAAVREAAKRTLGQRHFDVQLVGGMVLHEGNVAEMKTGEGKTLVATLPAYLNALPGQGVHVVTVNDYLARRDAEWMGQIYKFLGLRVGLIVHGLNPAQRRESYQADITYGTNNEFGFDYLRDNMAISLNDLVQRPLNYAIVDEADSILIDEARTPLIISGPAEKPTELYYTFAKLVTRLQRDVDYTVDEKERRVAPTEEGIAKVEKMLNVKNLVDENAELYHYFLNALKAKELFHRDRDYVVKDGQVIIVDEFTGRLMFGRRWSDGLHQAVEAKEGVKIERETLTLATITIQNYFRMYRKLAGMTGTAKTEEQEFRQIYGMDVIVVPTNKPMIRKDLPDVVYKTVRAKFNAVVEEIVERHKTGQPVLVGTVSIEKSEMLSEMLKRRGIPHQVLNAKYHEKEAEIVAQAGRFGAVTIATNMAGRGTDILLGGNPAFMARDRLRREGYDAGLIARATEGLPSDDPEIRKLQELYRSYYEEFKKQCDAEAEKVKAAGGLHIIGTERHEARRIDNQLRGRAGRQGDPGSSRFYVALEDDLMRLFGGEMVASLMEKLGLEEDVPIDHPMVSRAIENAQKKVEARNFEIRKHVLQYDQVLNEQRDLIYKQRRQVLRGENLRESALDAIHKVCERLVQHYGPETHPEEWDPQPLIDAAHEAFFPAGVLKPEDLRGLRKPELAERLKAVAEELYAAKEARIGPELMRELERAVFLRTVDEKWIEHLTAMDDLREGIGLRAYAQRDPLIEYKLEGMDMFNAMIESIQETVAQHLFRLEIVRQEVHPAPSVAPGGAPGAVPGAGGVATGAPGEAAGPGLPAGGRPGRPVALPPALEFKRRVTFESGPGAEARPQAPARAAKAVGRNDPCPCGSGKKYKKCCGRTAAQGA</sequence>
<keyword evidence="4 15" id="KW-1003">Cell membrane</keyword>
<organism evidence="20 21">
    <name type="scientific">Caldinitratiruptor microaerophilus</name>
    <dbReference type="NCBI Taxonomy" id="671077"/>
    <lineage>
        <taxon>Bacteria</taxon>
        <taxon>Bacillati</taxon>
        <taxon>Bacillota</taxon>
        <taxon>Clostridia</taxon>
        <taxon>Eubacteriales</taxon>
        <taxon>Symbiobacteriaceae</taxon>
        <taxon>Caldinitratiruptor</taxon>
    </lineage>
</organism>
<evidence type="ECO:0000256" key="6">
    <source>
        <dbReference type="ARBA" id="ARBA00022723"/>
    </source>
</evidence>
<proteinExistence type="inferred from homology"/>
<dbReference type="SMART" id="SM00957">
    <property type="entry name" value="SecA_DEAD"/>
    <property type="match status" value="1"/>
</dbReference>
<name>A0AA35CM78_9FIRM</name>
<dbReference type="InterPro" id="IPR020937">
    <property type="entry name" value="SecA_CS"/>
</dbReference>
<dbReference type="Gene3D" id="3.10.450.50">
    <property type="match status" value="1"/>
</dbReference>
<dbReference type="GO" id="GO:0017038">
    <property type="term" value="P:protein import"/>
    <property type="evidence" value="ECO:0007669"/>
    <property type="project" value="InterPro"/>
</dbReference>
<evidence type="ECO:0000256" key="4">
    <source>
        <dbReference type="ARBA" id="ARBA00022475"/>
    </source>
</evidence>
<keyword evidence="9 15" id="KW-0067">ATP-binding</keyword>
<keyword evidence="6" id="KW-0479">Metal-binding</keyword>
<keyword evidence="10 15" id="KW-0653">Protein transport</keyword>
<dbReference type="Pfam" id="PF01043">
    <property type="entry name" value="SecA_PP_bind"/>
    <property type="match status" value="1"/>
</dbReference>
<dbReference type="Gene3D" id="3.90.1440.10">
    <property type="entry name" value="SecA, preprotein cross-linking domain"/>
    <property type="match status" value="1"/>
</dbReference>
<evidence type="ECO:0000313" key="20">
    <source>
        <dbReference type="EMBL" id="BDG61717.1"/>
    </source>
</evidence>
<dbReference type="InterPro" id="IPR011115">
    <property type="entry name" value="SecA_DEAD"/>
</dbReference>
<keyword evidence="8" id="KW-0862">Zinc</keyword>
<dbReference type="FunFam" id="3.90.1440.10:FF:000003">
    <property type="entry name" value="Preprotein translocase SecA subunit"/>
    <property type="match status" value="1"/>
</dbReference>
<dbReference type="FunFam" id="3.40.50.300:FF:000334">
    <property type="entry name" value="Protein translocase subunit SecA"/>
    <property type="match status" value="1"/>
</dbReference>
<dbReference type="InterPro" id="IPR000185">
    <property type="entry name" value="SecA"/>
</dbReference>
<comment type="subcellular location">
    <subcellularLocation>
        <location evidence="15">Cell membrane</location>
        <topology evidence="15">Peripheral membrane protein</topology>
        <orientation evidence="15">Cytoplasmic side</orientation>
    </subcellularLocation>
    <subcellularLocation>
        <location evidence="15">Cytoplasm</location>
    </subcellularLocation>
    <text evidence="15">Distribution is 50-50.</text>
</comment>
<dbReference type="NCBIfam" id="NF009538">
    <property type="entry name" value="PRK12904.1"/>
    <property type="match status" value="1"/>
</dbReference>
<evidence type="ECO:0000256" key="10">
    <source>
        <dbReference type="ARBA" id="ARBA00022927"/>
    </source>
</evidence>
<keyword evidence="21" id="KW-1185">Reference proteome</keyword>
<evidence type="ECO:0000256" key="11">
    <source>
        <dbReference type="ARBA" id="ARBA00022967"/>
    </source>
</evidence>
<feature type="compositionally biased region" description="Low complexity" evidence="17">
    <location>
        <begin position="865"/>
        <end position="875"/>
    </location>
</feature>
<dbReference type="GO" id="GO:0005829">
    <property type="term" value="C:cytosol"/>
    <property type="evidence" value="ECO:0007669"/>
    <property type="project" value="TreeGrafter"/>
</dbReference>
<dbReference type="GO" id="GO:0046872">
    <property type="term" value="F:metal ion binding"/>
    <property type="evidence" value="ECO:0007669"/>
    <property type="project" value="UniProtKB-KW"/>
</dbReference>
<dbReference type="HAMAP" id="MF_01382">
    <property type="entry name" value="SecA"/>
    <property type="match status" value="1"/>
</dbReference>
<dbReference type="SMART" id="SM00958">
    <property type="entry name" value="SecA_PP_bind"/>
    <property type="match status" value="1"/>
</dbReference>
<dbReference type="EMBL" id="AP025628">
    <property type="protein sequence ID" value="BDG61717.1"/>
    <property type="molecule type" value="Genomic_DNA"/>
</dbReference>
<dbReference type="GO" id="GO:0043952">
    <property type="term" value="P:protein transport by the Sec complex"/>
    <property type="evidence" value="ECO:0007669"/>
    <property type="project" value="UniProtKB-ARBA"/>
</dbReference>
<keyword evidence="13 15" id="KW-0472">Membrane</keyword>
<dbReference type="GO" id="GO:0005524">
    <property type="term" value="F:ATP binding"/>
    <property type="evidence" value="ECO:0007669"/>
    <property type="project" value="UniProtKB-UniRule"/>
</dbReference>
<dbReference type="SUPFAM" id="SSF52540">
    <property type="entry name" value="P-loop containing nucleoside triphosphate hydrolases"/>
    <property type="match status" value="2"/>
</dbReference>
<evidence type="ECO:0000256" key="7">
    <source>
        <dbReference type="ARBA" id="ARBA00022741"/>
    </source>
</evidence>
<dbReference type="Gene3D" id="1.10.3060.10">
    <property type="entry name" value="Helical scaffold and wing domains of SecA"/>
    <property type="match status" value="1"/>
</dbReference>
<dbReference type="KEGG" id="cmic:caldi_28070"/>
<dbReference type="InterPro" id="IPR044722">
    <property type="entry name" value="SecA_SF2_C"/>
</dbReference>
<dbReference type="GO" id="GO:0031522">
    <property type="term" value="C:cell envelope Sec protein transport complex"/>
    <property type="evidence" value="ECO:0007669"/>
    <property type="project" value="TreeGrafter"/>
</dbReference>
<dbReference type="PRINTS" id="PR00906">
    <property type="entry name" value="SECA"/>
</dbReference>
<dbReference type="SUPFAM" id="SSF81767">
    <property type="entry name" value="Pre-protein crosslinking domain of SecA"/>
    <property type="match status" value="1"/>
</dbReference>
<dbReference type="InterPro" id="IPR014018">
    <property type="entry name" value="SecA_motor_DEAD"/>
</dbReference>
<dbReference type="InterPro" id="IPR036670">
    <property type="entry name" value="SecA_X-link_sf"/>
</dbReference>
<dbReference type="InterPro" id="IPR014001">
    <property type="entry name" value="Helicase_ATP-bd"/>
</dbReference>